<dbReference type="GO" id="GO:0015074">
    <property type="term" value="P:DNA integration"/>
    <property type="evidence" value="ECO:0007669"/>
    <property type="project" value="InterPro"/>
</dbReference>
<sequence length="261" mass="30394">MSRSTWYHNINALKRADRHAGLKAKIREIYHYHKGRYGYRRITLSLRRQGLLVNHKTVQRLMAELSLRSLIRVKKYRAWKGEVGKAAPNILGRNFGASKANEKWVTDVTEFSVQGKKLYLSPVLDLFNREIISYSLSERPVMEMVNSMLRDAFLKLSPEDSPLLHTDQGWQYRMAGYQARLKAQGMTQSMSRKGNCLDNAVMENFFGTLKSECFYLNRFSDLNELRKAIEDYIHYYNNERISLKLKGLSPVEYRTQTPIAA</sequence>
<protein>
    <submittedName>
        <fullName evidence="3">Integrase</fullName>
    </submittedName>
</protein>
<evidence type="ECO:0000313" key="3">
    <source>
        <dbReference type="EMBL" id="AIR03330.1"/>
    </source>
</evidence>
<evidence type="ECO:0000259" key="1">
    <source>
        <dbReference type="PROSITE" id="PS50994"/>
    </source>
</evidence>
<dbReference type="Pfam" id="PF13276">
    <property type="entry name" value="HTH_21"/>
    <property type="match status" value="1"/>
</dbReference>
<dbReference type="Pfam" id="PF13333">
    <property type="entry name" value="rve_2"/>
    <property type="match status" value="1"/>
</dbReference>
<evidence type="ECO:0000313" key="5">
    <source>
        <dbReference type="EMBL" id="AIR03922.1"/>
    </source>
</evidence>
<dbReference type="Pfam" id="PF00665">
    <property type="entry name" value="rve"/>
    <property type="match status" value="1"/>
</dbReference>
<dbReference type="EMBL" id="CP009451">
    <property type="protein sequence ID" value="AIR07201.1"/>
    <property type="molecule type" value="Genomic_DNA"/>
</dbReference>
<dbReference type="InterPro" id="IPR001584">
    <property type="entry name" value="Integrase_cat-core"/>
</dbReference>
<dbReference type="KEGG" id="cnt:JT31_04650"/>
<dbReference type="InterPro" id="IPR012337">
    <property type="entry name" value="RNaseH-like_sf"/>
</dbReference>
<dbReference type="KEGG" id="cnt:JT31_00130"/>
<dbReference type="InterPro" id="IPR025948">
    <property type="entry name" value="HTH-like_dom"/>
</dbReference>
<dbReference type="EMBL" id="CP009451">
    <property type="protein sequence ID" value="AIR03089.1"/>
    <property type="molecule type" value="Genomic_DNA"/>
</dbReference>
<dbReference type="SUPFAM" id="SSF53098">
    <property type="entry name" value="Ribonuclease H-like"/>
    <property type="match status" value="1"/>
</dbReference>
<dbReference type="Proteomes" id="UP000029481">
    <property type="component" value="Chromosome"/>
</dbReference>
<dbReference type="PROSITE" id="PS50994">
    <property type="entry name" value="INTEGRASE"/>
    <property type="match status" value="1"/>
</dbReference>
<evidence type="ECO:0000313" key="4">
    <source>
        <dbReference type="EMBL" id="AIR03809.1"/>
    </source>
</evidence>
<reference evidence="3 10" key="1">
    <citation type="submission" date="2014-09" db="EMBL/GenBank/DDBJ databases">
        <title>Cedecea neteri SSMD04 Genome Sequencing.</title>
        <authorList>
            <person name="Tan J.-Y."/>
        </authorList>
    </citation>
    <scope>NUCLEOTIDE SEQUENCE [LARGE SCALE GENOMIC DNA]</scope>
    <source>
        <strain evidence="3 10">SSMD04</strain>
    </source>
</reference>
<dbReference type="KEGG" id="cnt:JT31_22080"/>
<dbReference type="AlphaFoldDB" id="A0A089R9R4"/>
<dbReference type="KEGG" id="cnt:JT31_04060"/>
<dbReference type="KEGG" id="cnt:JT31_01425"/>
<dbReference type="InterPro" id="IPR048020">
    <property type="entry name" value="Transpos_IS3"/>
</dbReference>
<dbReference type="EMBL" id="CP009451">
    <property type="protein sequence ID" value="AIR03809.1"/>
    <property type="molecule type" value="Genomic_DNA"/>
</dbReference>
<name>A0A089R9R4_9ENTR</name>
<dbReference type="EMBL" id="CP009451">
    <property type="protein sequence ID" value="AIR03922.1"/>
    <property type="molecule type" value="Genomic_DNA"/>
</dbReference>
<proteinExistence type="predicted"/>
<dbReference type="Gene3D" id="3.30.420.10">
    <property type="entry name" value="Ribonuclease H-like superfamily/Ribonuclease H"/>
    <property type="match status" value="1"/>
</dbReference>
<dbReference type="EMBL" id="CP009451">
    <property type="protein sequence ID" value="AIR06858.1"/>
    <property type="molecule type" value="Genomic_DNA"/>
</dbReference>
<evidence type="ECO:0000313" key="6">
    <source>
        <dbReference type="EMBL" id="AIR05279.1"/>
    </source>
</evidence>
<dbReference type="PANTHER" id="PTHR46889:SF4">
    <property type="entry name" value="TRANSPOSASE INSO FOR INSERTION SEQUENCE ELEMENT IS911B-RELATED"/>
    <property type="match status" value="1"/>
</dbReference>
<dbReference type="NCBIfam" id="NF033516">
    <property type="entry name" value="transpos_IS3"/>
    <property type="match status" value="1"/>
</dbReference>
<evidence type="ECO:0000313" key="9">
    <source>
        <dbReference type="EMBL" id="AIR07201.1"/>
    </source>
</evidence>
<keyword evidence="10" id="KW-1185">Reference proteome</keyword>
<organism evidence="3 10">
    <name type="scientific">Cedecea neteri</name>
    <dbReference type="NCBI Taxonomy" id="158822"/>
    <lineage>
        <taxon>Bacteria</taxon>
        <taxon>Pseudomonadati</taxon>
        <taxon>Pseudomonadota</taxon>
        <taxon>Gammaproteobacteria</taxon>
        <taxon>Enterobacterales</taxon>
        <taxon>Enterobacteriaceae</taxon>
        <taxon>Cedecea</taxon>
    </lineage>
</organism>
<feature type="domain" description="Integrase catalytic" evidence="1">
    <location>
        <begin position="84"/>
        <end position="258"/>
    </location>
</feature>
<accession>A0A089R9R4</accession>
<dbReference type="PANTHER" id="PTHR46889">
    <property type="entry name" value="TRANSPOSASE INSF FOR INSERTION SEQUENCE IS3B-RELATED"/>
    <property type="match status" value="1"/>
</dbReference>
<dbReference type="GO" id="GO:0003676">
    <property type="term" value="F:nucleic acid binding"/>
    <property type="evidence" value="ECO:0007669"/>
    <property type="project" value="InterPro"/>
</dbReference>
<dbReference type="InterPro" id="IPR036397">
    <property type="entry name" value="RNaseH_sf"/>
</dbReference>
<dbReference type="EMBL" id="CP009451">
    <property type="protein sequence ID" value="AIR03330.1"/>
    <property type="molecule type" value="Genomic_DNA"/>
</dbReference>
<dbReference type="EMBL" id="CP009451">
    <property type="protein sequence ID" value="AIR05279.1"/>
    <property type="molecule type" value="Genomic_DNA"/>
</dbReference>
<evidence type="ECO:0000313" key="7">
    <source>
        <dbReference type="EMBL" id="AIR06858.1"/>
    </source>
</evidence>
<gene>
    <name evidence="2" type="ORF">JT31_00130</name>
    <name evidence="3" type="ORF">JT31_01425</name>
    <name evidence="4" type="ORF">JT31_04060</name>
    <name evidence="5" type="ORF">JT31_04650</name>
    <name evidence="6" type="ORF">JT31_11895</name>
    <name evidence="7" type="ORF">JT31_20210</name>
    <name evidence="8" type="ORF">JT31_21635</name>
    <name evidence="9" type="ORF">JT31_22080</name>
</gene>
<dbReference type="KEGG" id="cnt:JT31_11895"/>
<dbReference type="KEGG" id="cnt:JT31_20210"/>
<evidence type="ECO:0000313" key="8">
    <source>
        <dbReference type="EMBL" id="AIR07122.1"/>
    </source>
</evidence>
<dbReference type="EMBL" id="CP009451">
    <property type="protein sequence ID" value="AIR07122.1"/>
    <property type="molecule type" value="Genomic_DNA"/>
</dbReference>
<evidence type="ECO:0000313" key="10">
    <source>
        <dbReference type="Proteomes" id="UP000029481"/>
    </source>
</evidence>
<evidence type="ECO:0000313" key="2">
    <source>
        <dbReference type="EMBL" id="AIR03089.1"/>
    </source>
</evidence>
<dbReference type="KEGG" id="cnt:JT31_21635"/>
<dbReference type="InterPro" id="IPR050900">
    <property type="entry name" value="Transposase_IS3/IS150/IS904"/>
</dbReference>